<reference evidence="2 3" key="1">
    <citation type="submission" date="2020-02" db="EMBL/GenBank/DDBJ databases">
        <authorList>
            <person name="Kim M.K."/>
        </authorList>
    </citation>
    <scope>NUCLEOTIDE SEQUENCE [LARGE SCALE GENOMIC DNA]</scope>
    <source>
        <strain evidence="2 3">BT327</strain>
    </source>
</reference>
<evidence type="ECO:0000313" key="2">
    <source>
        <dbReference type="EMBL" id="NEM98596.1"/>
    </source>
</evidence>
<feature type="domain" description="DUF306" evidence="1">
    <location>
        <begin position="40"/>
        <end position="158"/>
    </location>
</feature>
<evidence type="ECO:0000259" key="1">
    <source>
        <dbReference type="Pfam" id="PF03724"/>
    </source>
</evidence>
<keyword evidence="3" id="KW-1185">Reference proteome</keyword>
<comment type="caution">
    <text evidence="2">The sequence shown here is derived from an EMBL/GenBank/DDBJ whole genome shotgun (WGS) entry which is preliminary data.</text>
</comment>
<dbReference type="EMBL" id="JAAGWD010000005">
    <property type="protein sequence ID" value="NEM98596.1"/>
    <property type="molecule type" value="Genomic_DNA"/>
</dbReference>
<dbReference type="Pfam" id="PF03724">
    <property type="entry name" value="META"/>
    <property type="match status" value="1"/>
</dbReference>
<accession>A0A6B3LWB5</accession>
<dbReference type="Proteomes" id="UP000474777">
    <property type="component" value="Unassembled WGS sequence"/>
</dbReference>
<gene>
    <name evidence="2" type="ORF">GXP69_12900</name>
</gene>
<organism evidence="2 3">
    <name type="scientific">Pontibacter burrus</name>
    <dbReference type="NCBI Taxonomy" id="2704466"/>
    <lineage>
        <taxon>Bacteria</taxon>
        <taxon>Pseudomonadati</taxon>
        <taxon>Bacteroidota</taxon>
        <taxon>Cytophagia</taxon>
        <taxon>Cytophagales</taxon>
        <taxon>Hymenobacteraceae</taxon>
        <taxon>Pontibacter</taxon>
    </lineage>
</organism>
<dbReference type="AlphaFoldDB" id="A0A6B3LWB5"/>
<protein>
    <submittedName>
        <fullName evidence="2">META domain-containing protein</fullName>
    </submittedName>
</protein>
<dbReference type="InterPro" id="IPR005184">
    <property type="entry name" value="DUF306_Meta_HslJ"/>
</dbReference>
<proteinExistence type="predicted"/>
<name>A0A6B3LWB5_9BACT</name>
<sequence>MKQSHTLLFLQLLGMLLCVVLALFCFRSGTDEAHSEGVLTGKWRLIHLEDSMKVVVPPTSVVQIELQFADGNFTFQQNDADKVLTGNILSGDFTGTVEMNSKLKQGNLDVEELHVTENILLERYKNFDDYYLQQLARASSYCIEKDKLIITSRDKANLVYAWVGE</sequence>
<evidence type="ECO:0000313" key="3">
    <source>
        <dbReference type="Proteomes" id="UP000474777"/>
    </source>
</evidence>
<dbReference type="RefSeq" id="WP_163915482.1">
    <property type="nucleotide sequence ID" value="NZ_JAAGWD010000005.1"/>
</dbReference>